<feature type="transmembrane region" description="Helical" evidence="8">
    <location>
        <begin position="229"/>
        <end position="247"/>
    </location>
</feature>
<comment type="caution">
    <text evidence="11">The sequence shown here is derived from an EMBL/GenBank/DDBJ whole genome shotgun (WGS) entry which is preliminary data.</text>
</comment>
<feature type="transmembrane region" description="Helical" evidence="8">
    <location>
        <begin position="394"/>
        <end position="415"/>
    </location>
</feature>
<dbReference type="Pfam" id="PF06011">
    <property type="entry name" value="TRP"/>
    <property type="match status" value="1"/>
</dbReference>
<feature type="chain" id="PRO_5013257686" description="ML-like domain-containing protein" evidence="9">
    <location>
        <begin position="31"/>
        <end position="903"/>
    </location>
</feature>
<feature type="transmembrane region" description="Helical" evidence="8">
    <location>
        <begin position="608"/>
        <end position="627"/>
    </location>
</feature>
<evidence type="ECO:0000256" key="9">
    <source>
        <dbReference type="SAM" id="SignalP"/>
    </source>
</evidence>
<dbReference type="GO" id="GO:0055085">
    <property type="term" value="P:transmembrane transport"/>
    <property type="evidence" value="ECO:0007669"/>
    <property type="project" value="TreeGrafter"/>
</dbReference>
<feature type="transmembrane region" description="Helical" evidence="8">
    <location>
        <begin position="670"/>
        <end position="697"/>
    </location>
</feature>
<accession>A0A232M1G5</accession>
<sequence length="903" mass="100018">MATLRVCSLLTSHIFALLLSPLLFAGLSDGAQQCIYSRQQAGVCLSENREPALYTQDFGDCQGDSLIKVTQFNGAYYQDNMTVTWNLQGETSLKNDSVMLYISVYAYGRNRIGLTVDPCFANINSLCPLNASVPTEASGIIQVSPMDVADIPSIATSIPDFEGQAILRIFSNSTQSQIACYSAVLTNGASFSHPAAVSSILGVFTFIALCASLAVALYGSDISSIRNHYAHSLSVLVVFSVYHHIYFTGALSMNWSSALVAFWANYAWSAGMIYSESMQRSINHLLGDNKGNISTVGSAALGTSYHLLGGGFNISQLYRRDGLYLEGNTTLALSNMEGSARLLARGANANESNYSSWYGSAVIPGLPLPGNYSSFAGTLAQARIPASNAFMTGFLWFLILLAVVALAILALKLLVEVLDRFKLLTTDRFLVFRTHWLRYISFAVLRVFFAALYMVTFLALFQFTVGGSAGMMAIAGVVLSIFLTGTSGAVTYALYDRLKVGNFSIRKEKLLLKREKVLFGLPWFKIQRESKLDPVGKATEFGNWISLWWIQYVESTKRPSVHEDEDYLCKFGWLFARFRRTRWFFFAIWSLYEFVRACFFGAAAGHPLIQVFGILAVESVAFVAIVWMRPFEAARLNTLMVYLLGFSKVSTVALSAAFDPRFNLDRVTTTIIGIVIICIQGILTILLLISISIGAITSFMSLTRYQKEDTSRLPSWQRMRSKYLVHVEEAATDLPPPVPIPEGPKEPSFYVHSVQRLPKIEDEDENTLTPLVNLDISEESSQNGEQTAASCPHRRSLSSSSLPFGARPSRAIWSSRDFELWHEENKYNNNLLRAGSPRLSRLPPNLMRDDAASLRKLAIIQRAKSRSAIPRHESPVTTALTRNNPAFSASRLDGDDLEDVREE</sequence>
<reference evidence="11 12" key="1">
    <citation type="journal article" date="2015" name="Environ. Microbiol.">
        <title>Metagenome sequence of Elaphomyces granulatus from sporocarp tissue reveals Ascomycota ectomycorrhizal fingerprints of genome expansion and a Proteobacteria-rich microbiome.</title>
        <authorList>
            <person name="Quandt C.A."/>
            <person name="Kohler A."/>
            <person name="Hesse C.N."/>
            <person name="Sharpton T.J."/>
            <person name="Martin F."/>
            <person name="Spatafora J.W."/>
        </authorList>
    </citation>
    <scope>NUCLEOTIDE SEQUENCE [LARGE SCALE GENOMIC DNA]</scope>
    <source>
        <strain evidence="11 12">OSC145934</strain>
    </source>
</reference>
<dbReference type="InterPro" id="IPR032800">
    <property type="entry name" value="TRP_N"/>
</dbReference>
<evidence type="ECO:0000256" key="6">
    <source>
        <dbReference type="ARBA" id="ARBA00023136"/>
    </source>
</evidence>
<evidence type="ECO:0000256" key="2">
    <source>
        <dbReference type="ARBA" id="ARBA00010642"/>
    </source>
</evidence>
<feature type="transmembrane region" description="Helical" evidence="8">
    <location>
        <begin position="436"/>
        <end position="461"/>
    </location>
</feature>
<evidence type="ECO:0000256" key="1">
    <source>
        <dbReference type="ARBA" id="ARBA00004141"/>
    </source>
</evidence>
<feature type="compositionally biased region" description="Polar residues" evidence="7">
    <location>
        <begin position="877"/>
        <end position="887"/>
    </location>
</feature>
<feature type="domain" description="ML-like" evidence="10">
    <location>
        <begin position="51"/>
        <end position="192"/>
    </location>
</feature>
<comment type="subcellular location">
    <subcellularLocation>
        <location evidence="1">Membrane</location>
        <topology evidence="1">Multi-pass membrane protein</topology>
    </subcellularLocation>
</comment>
<evidence type="ECO:0000256" key="5">
    <source>
        <dbReference type="ARBA" id="ARBA00022989"/>
    </source>
</evidence>
<feature type="transmembrane region" description="Helical" evidence="8">
    <location>
        <begin position="473"/>
        <end position="495"/>
    </location>
</feature>
<evidence type="ECO:0000256" key="7">
    <source>
        <dbReference type="SAM" id="MobiDB-lite"/>
    </source>
</evidence>
<feature type="region of interest" description="Disordered" evidence="7">
    <location>
        <begin position="877"/>
        <end position="903"/>
    </location>
</feature>
<evidence type="ECO:0000313" key="11">
    <source>
        <dbReference type="EMBL" id="OXV10249.1"/>
    </source>
</evidence>
<keyword evidence="6 8" id="KW-0472">Membrane</keyword>
<dbReference type="OrthoDB" id="5377623at2759"/>
<evidence type="ECO:0000256" key="4">
    <source>
        <dbReference type="ARBA" id="ARBA00022729"/>
    </source>
</evidence>
<evidence type="ECO:0000256" key="8">
    <source>
        <dbReference type="SAM" id="Phobius"/>
    </source>
</evidence>
<evidence type="ECO:0000259" key="10">
    <source>
        <dbReference type="SMART" id="SM01320"/>
    </source>
</evidence>
<dbReference type="EMBL" id="NPHW01003038">
    <property type="protein sequence ID" value="OXV10249.1"/>
    <property type="molecule type" value="Genomic_DNA"/>
</dbReference>
<feature type="region of interest" description="Disordered" evidence="7">
    <location>
        <begin position="777"/>
        <end position="804"/>
    </location>
</feature>
<dbReference type="GO" id="GO:0009272">
    <property type="term" value="P:fungal-type cell wall biogenesis"/>
    <property type="evidence" value="ECO:0007669"/>
    <property type="project" value="TreeGrafter"/>
</dbReference>
<dbReference type="PANTHER" id="PTHR31145">
    <property type="entry name" value="INTEGRAL MEMBRANE PROTEIN (AFU_ORTHOLOGUE AFUA_7G01610)"/>
    <property type="match status" value="1"/>
</dbReference>
<dbReference type="Pfam" id="PF14558">
    <property type="entry name" value="TRP_N"/>
    <property type="match status" value="1"/>
</dbReference>
<dbReference type="SMART" id="SM01320">
    <property type="entry name" value="TRP_N"/>
    <property type="match status" value="1"/>
</dbReference>
<keyword evidence="12" id="KW-1185">Reference proteome</keyword>
<dbReference type="Proteomes" id="UP000243515">
    <property type="component" value="Unassembled WGS sequence"/>
</dbReference>
<feature type="transmembrane region" description="Helical" evidence="8">
    <location>
        <begin position="195"/>
        <end position="217"/>
    </location>
</feature>
<dbReference type="InterPro" id="IPR010308">
    <property type="entry name" value="TRP_C"/>
</dbReference>
<protein>
    <recommendedName>
        <fullName evidence="10">ML-like domain-containing protein</fullName>
    </recommendedName>
</protein>
<feature type="signal peptide" evidence="9">
    <location>
        <begin position="1"/>
        <end position="30"/>
    </location>
</feature>
<feature type="transmembrane region" description="Helical" evidence="8">
    <location>
        <begin position="583"/>
        <end position="602"/>
    </location>
</feature>
<comment type="similarity">
    <text evidence="2">Belongs to the transient receptor potential (TRP) ion channel family.</text>
</comment>
<gene>
    <name evidence="11" type="ORF">Egran_01990</name>
</gene>
<dbReference type="AlphaFoldDB" id="A0A232M1G5"/>
<feature type="compositionally biased region" description="Polar residues" evidence="7">
    <location>
        <begin position="779"/>
        <end position="789"/>
    </location>
</feature>
<keyword evidence="5 8" id="KW-1133">Transmembrane helix</keyword>
<name>A0A232M1G5_9EURO</name>
<organism evidence="11 12">
    <name type="scientific">Elaphomyces granulatus</name>
    <dbReference type="NCBI Taxonomy" id="519963"/>
    <lineage>
        <taxon>Eukaryota</taxon>
        <taxon>Fungi</taxon>
        <taxon>Dikarya</taxon>
        <taxon>Ascomycota</taxon>
        <taxon>Pezizomycotina</taxon>
        <taxon>Eurotiomycetes</taxon>
        <taxon>Eurotiomycetidae</taxon>
        <taxon>Eurotiales</taxon>
        <taxon>Elaphomycetaceae</taxon>
        <taxon>Elaphomyces</taxon>
    </lineage>
</organism>
<proteinExistence type="inferred from homology"/>
<dbReference type="InterPro" id="IPR040241">
    <property type="entry name" value="TRP_Flc/Pkd2-like"/>
</dbReference>
<evidence type="ECO:0000256" key="3">
    <source>
        <dbReference type="ARBA" id="ARBA00022692"/>
    </source>
</evidence>
<dbReference type="GO" id="GO:0016020">
    <property type="term" value="C:membrane"/>
    <property type="evidence" value="ECO:0007669"/>
    <property type="project" value="UniProtKB-SubCell"/>
</dbReference>
<dbReference type="PANTHER" id="PTHR31145:SF7">
    <property type="entry name" value="TRP-LIKE ION CHANNEL"/>
    <property type="match status" value="1"/>
</dbReference>
<keyword evidence="4 9" id="KW-0732">Signal</keyword>
<keyword evidence="3 8" id="KW-0812">Transmembrane</keyword>
<evidence type="ECO:0000313" key="12">
    <source>
        <dbReference type="Proteomes" id="UP000243515"/>
    </source>
</evidence>